<keyword evidence="2" id="KW-1185">Reference proteome</keyword>
<gene>
    <name evidence="1" type="ORF">PIB30_109640</name>
</gene>
<comment type="caution">
    <text evidence="1">The sequence shown here is derived from an EMBL/GenBank/DDBJ whole genome shotgun (WGS) entry which is preliminary data.</text>
</comment>
<dbReference type="EMBL" id="JASCZI010066152">
    <property type="protein sequence ID" value="MED6142048.1"/>
    <property type="molecule type" value="Genomic_DNA"/>
</dbReference>
<evidence type="ECO:0000313" key="1">
    <source>
        <dbReference type="EMBL" id="MED6142048.1"/>
    </source>
</evidence>
<reference evidence="1 2" key="1">
    <citation type="journal article" date="2023" name="Plants (Basel)">
        <title>Bridging the Gap: Combining Genomics and Transcriptomics Approaches to Understand Stylosanthes scabra, an Orphan Legume from the Brazilian Caatinga.</title>
        <authorList>
            <person name="Ferreira-Neto J.R.C."/>
            <person name="da Silva M.D."/>
            <person name="Binneck E."/>
            <person name="de Melo N.F."/>
            <person name="da Silva R.H."/>
            <person name="de Melo A.L.T.M."/>
            <person name="Pandolfi V."/>
            <person name="Bustamante F.O."/>
            <person name="Brasileiro-Vidal A.C."/>
            <person name="Benko-Iseppon A.M."/>
        </authorList>
    </citation>
    <scope>NUCLEOTIDE SEQUENCE [LARGE SCALE GENOMIC DNA]</scope>
    <source>
        <tissue evidence="1">Leaves</tissue>
    </source>
</reference>
<feature type="non-terminal residue" evidence="1">
    <location>
        <position position="1"/>
    </location>
</feature>
<accession>A0ABU6T231</accession>
<sequence length="90" mass="10301">LLIHHAYAWSSTPKGWAWLPSLSVTELLGRGLDFMYHSPRICVVFYAYAYKGWAWLPRLSVTDLTSCSTHMRALPRICVCFFCFKLSSAP</sequence>
<evidence type="ECO:0000313" key="2">
    <source>
        <dbReference type="Proteomes" id="UP001341840"/>
    </source>
</evidence>
<organism evidence="1 2">
    <name type="scientific">Stylosanthes scabra</name>
    <dbReference type="NCBI Taxonomy" id="79078"/>
    <lineage>
        <taxon>Eukaryota</taxon>
        <taxon>Viridiplantae</taxon>
        <taxon>Streptophyta</taxon>
        <taxon>Embryophyta</taxon>
        <taxon>Tracheophyta</taxon>
        <taxon>Spermatophyta</taxon>
        <taxon>Magnoliopsida</taxon>
        <taxon>eudicotyledons</taxon>
        <taxon>Gunneridae</taxon>
        <taxon>Pentapetalae</taxon>
        <taxon>rosids</taxon>
        <taxon>fabids</taxon>
        <taxon>Fabales</taxon>
        <taxon>Fabaceae</taxon>
        <taxon>Papilionoideae</taxon>
        <taxon>50 kb inversion clade</taxon>
        <taxon>dalbergioids sensu lato</taxon>
        <taxon>Dalbergieae</taxon>
        <taxon>Pterocarpus clade</taxon>
        <taxon>Stylosanthes</taxon>
    </lineage>
</organism>
<dbReference type="Proteomes" id="UP001341840">
    <property type="component" value="Unassembled WGS sequence"/>
</dbReference>
<protein>
    <submittedName>
        <fullName evidence="1">Uncharacterized protein</fullName>
    </submittedName>
</protein>
<proteinExistence type="predicted"/>
<name>A0ABU6T231_9FABA</name>